<evidence type="ECO:0000256" key="1">
    <source>
        <dbReference type="SAM" id="Coils"/>
    </source>
</evidence>
<evidence type="ECO:0000313" key="3">
    <source>
        <dbReference type="EMBL" id="MCX8533488.1"/>
    </source>
</evidence>
<keyword evidence="2" id="KW-0732">Signal</keyword>
<evidence type="ECO:0000313" key="4">
    <source>
        <dbReference type="Proteomes" id="UP001070176"/>
    </source>
</evidence>
<protein>
    <recommendedName>
        <fullName evidence="5">DUF4329 domain-containing protein</fullName>
    </recommendedName>
</protein>
<dbReference type="PROSITE" id="PS51257">
    <property type="entry name" value="PROKAR_LIPOPROTEIN"/>
    <property type="match status" value="1"/>
</dbReference>
<dbReference type="EMBL" id="JAOVZV010000015">
    <property type="protein sequence ID" value="MCX8533488.1"/>
    <property type="molecule type" value="Genomic_DNA"/>
</dbReference>
<feature type="chain" id="PRO_5045721535" description="DUF4329 domain-containing protein" evidence="2">
    <location>
        <begin position="20"/>
        <end position="537"/>
    </location>
</feature>
<sequence length="537" mass="58538">MKKNLFLRLCLILVVAVTAYSCRTDQFPEQENFNNSAKFQLTSKRISLNDAKHKAKLLLELQKAEKEVEKQKLNIQGKLVNIGNGINIDTDNVIYMENGPDFHTYTFSVIRDNTPINAPIENLLLTPNPDGSYRVFHIVLNLTEADKGKIANREYVNYKNKEQITELAGVNLSSLSQKQLCIPHYYSYPVKCKDNLHEPGEPCAYAGEFGAAYWGSIVLYDCFGEEPATIMPTPTPINGGGGGGGECPDCPDNNTPVQCVQAPTDPTQVGIVDPNGCIIGMPTDPNLPNLGENPCEKAQLPVSNANTLLNEPTISAEVSSLENHAANSFTEYGMAIINTGTTTIAQDPYTNNDPNDPGAISISIPSVGDFLANAHSHPDHGAAPPSPKDFYNALENSKNYPTFMAEYVFAHNGTKYAFVVNDKAKAEAFLAAYPLSSTTITVDGKRVFSKNSQVGKDFIEILEHYTEGRLPNYSGVDQNDGLESAYAMILQKYDAGVSLAKTDANGTLRPLRLVSFRYTIPASGGKKITGYKAEPCL</sequence>
<evidence type="ECO:0008006" key="5">
    <source>
        <dbReference type="Google" id="ProtNLM"/>
    </source>
</evidence>
<dbReference type="RefSeq" id="WP_267281978.1">
    <property type="nucleotide sequence ID" value="NZ_JAOVZV010000015.1"/>
</dbReference>
<evidence type="ECO:0000256" key="2">
    <source>
        <dbReference type="SAM" id="SignalP"/>
    </source>
</evidence>
<proteinExistence type="predicted"/>
<name>A0ABT3Y5Q7_9FLAO</name>
<keyword evidence="4" id="KW-1185">Reference proteome</keyword>
<feature type="signal peptide" evidence="2">
    <location>
        <begin position="1"/>
        <end position="19"/>
    </location>
</feature>
<keyword evidence="1" id="KW-0175">Coiled coil</keyword>
<dbReference type="Proteomes" id="UP001070176">
    <property type="component" value="Unassembled WGS sequence"/>
</dbReference>
<organism evidence="3 4">
    <name type="scientific">Chryseobacterium luquanense</name>
    <dbReference type="NCBI Taxonomy" id="2983766"/>
    <lineage>
        <taxon>Bacteria</taxon>
        <taxon>Pseudomonadati</taxon>
        <taxon>Bacteroidota</taxon>
        <taxon>Flavobacteriia</taxon>
        <taxon>Flavobacteriales</taxon>
        <taxon>Weeksellaceae</taxon>
        <taxon>Chryseobacterium group</taxon>
        <taxon>Chryseobacterium</taxon>
    </lineage>
</organism>
<reference evidence="3" key="1">
    <citation type="submission" date="2022-10" db="EMBL/GenBank/DDBJ databases">
        <title>Chryseobacterium sp. nov., a novel bacterial species.</title>
        <authorList>
            <person name="Cao Y."/>
        </authorList>
    </citation>
    <scope>NUCLEOTIDE SEQUENCE</scope>
    <source>
        <strain evidence="3">KC 927</strain>
    </source>
</reference>
<gene>
    <name evidence="3" type="ORF">OEA66_14130</name>
</gene>
<comment type="caution">
    <text evidence="3">The sequence shown here is derived from an EMBL/GenBank/DDBJ whole genome shotgun (WGS) entry which is preliminary data.</text>
</comment>
<feature type="coiled-coil region" evidence="1">
    <location>
        <begin position="54"/>
        <end position="81"/>
    </location>
</feature>
<accession>A0ABT3Y5Q7</accession>